<dbReference type="InterPro" id="IPR011146">
    <property type="entry name" value="HIT-like"/>
</dbReference>
<protein>
    <submittedName>
        <fullName evidence="3">HIT family protein</fullName>
    </submittedName>
</protein>
<sequence>MSALPGIIMSLPFTLHPQILKDSIGIGDLPLSHVRLMNDATYPWLLLMPRRAVASEIIDLDEADRVQLMAEIAQVSQVLKALTGCDKLNVASLGNVVPQLHVHVIARFRGDATWPKPVWGQVPAVAYMEDAASNLISQLRIKLSIS</sequence>
<gene>
    <name evidence="3" type="ORF">GCM10007874_38620</name>
</gene>
<evidence type="ECO:0000256" key="1">
    <source>
        <dbReference type="PROSITE-ProRule" id="PRU00464"/>
    </source>
</evidence>
<dbReference type="Proteomes" id="UP001156882">
    <property type="component" value="Unassembled WGS sequence"/>
</dbReference>
<evidence type="ECO:0000313" key="3">
    <source>
        <dbReference type="EMBL" id="GLS20845.1"/>
    </source>
</evidence>
<comment type="caution">
    <text evidence="3">The sequence shown here is derived from an EMBL/GenBank/DDBJ whole genome shotgun (WGS) entry which is preliminary data.</text>
</comment>
<comment type="caution">
    <text evidence="1">Lacks conserved residue(s) required for the propagation of feature annotation.</text>
</comment>
<organism evidence="3 4">
    <name type="scientific">Labrys miyagiensis</name>
    <dbReference type="NCBI Taxonomy" id="346912"/>
    <lineage>
        <taxon>Bacteria</taxon>
        <taxon>Pseudomonadati</taxon>
        <taxon>Pseudomonadota</taxon>
        <taxon>Alphaproteobacteria</taxon>
        <taxon>Hyphomicrobiales</taxon>
        <taxon>Xanthobacteraceae</taxon>
        <taxon>Labrys</taxon>
    </lineage>
</organism>
<dbReference type="SUPFAM" id="SSF54197">
    <property type="entry name" value="HIT-like"/>
    <property type="match status" value="1"/>
</dbReference>
<dbReference type="Pfam" id="PF01230">
    <property type="entry name" value="HIT"/>
    <property type="match status" value="1"/>
</dbReference>
<dbReference type="PROSITE" id="PS51084">
    <property type="entry name" value="HIT_2"/>
    <property type="match status" value="1"/>
</dbReference>
<dbReference type="PIRSF" id="PIRSF000714">
    <property type="entry name" value="HIT"/>
    <property type="match status" value="1"/>
</dbReference>
<dbReference type="Gene3D" id="3.30.428.10">
    <property type="entry name" value="HIT-like"/>
    <property type="match status" value="1"/>
</dbReference>
<keyword evidence="4" id="KW-1185">Reference proteome</keyword>
<dbReference type="InterPro" id="IPR036265">
    <property type="entry name" value="HIT-like_sf"/>
</dbReference>
<dbReference type="EMBL" id="BSPC01000035">
    <property type="protein sequence ID" value="GLS20845.1"/>
    <property type="molecule type" value="Genomic_DNA"/>
</dbReference>
<dbReference type="InterPro" id="IPR026026">
    <property type="entry name" value="HIT_Hint"/>
</dbReference>
<evidence type="ECO:0000313" key="4">
    <source>
        <dbReference type="Proteomes" id="UP001156882"/>
    </source>
</evidence>
<evidence type="ECO:0000259" key="2">
    <source>
        <dbReference type="PROSITE" id="PS51084"/>
    </source>
</evidence>
<proteinExistence type="predicted"/>
<accession>A0ABQ6CPL3</accession>
<reference evidence="4" key="1">
    <citation type="journal article" date="2019" name="Int. J. Syst. Evol. Microbiol.">
        <title>The Global Catalogue of Microorganisms (GCM) 10K type strain sequencing project: providing services to taxonomists for standard genome sequencing and annotation.</title>
        <authorList>
            <consortium name="The Broad Institute Genomics Platform"/>
            <consortium name="The Broad Institute Genome Sequencing Center for Infectious Disease"/>
            <person name="Wu L."/>
            <person name="Ma J."/>
        </authorList>
    </citation>
    <scope>NUCLEOTIDE SEQUENCE [LARGE SCALE GENOMIC DNA]</scope>
    <source>
        <strain evidence="4">NBRC 101365</strain>
    </source>
</reference>
<name>A0ABQ6CPL3_9HYPH</name>
<feature type="domain" description="HIT" evidence="2">
    <location>
        <begin position="45"/>
        <end position="114"/>
    </location>
</feature>